<sequence length="82" mass="9413">LSLLRQHAMVHYHELIELFGAPNRLCSSITKSKHIRAVKELWRCSNQFNTLGQTLIANQCLDKLAVAQRWFTEHGMLDGPLL</sequence>
<proteinExistence type="predicted"/>
<dbReference type="OrthoDB" id="3246013at2759"/>
<evidence type="ECO:0000313" key="1">
    <source>
        <dbReference type="EMBL" id="KIM50685.1"/>
    </source>
</evidence>
<keyword evidence="2" id="KW-1185">Reference proteome</keyword>
<dbReference type="Proteomes" id="UP000053989">
    <property type="component" value="Unassembled WGS sequence"/>
</dbReference>
<feature type="non-terminal residue" evidence="1">
    <location>
        <position position="1"/>
    </location>
</feature>
<reference evidence="2" key="2">
    <citation type="submission" date="2015-01" db="EMBL/GenBank/DDBJ databases">
        <title>Evolutionary Origins and Diversification of the Mycorrhizal Mutualists.</title>
        <authorList>
            <consortium name="DOE Joint Genome Institute"/>
            <consortium name="Mycorrhizal Genomics Consortium"/>
            <person name="Kohler A."/>
            <person name="Kuo A."/>
            <person name="Nagy L.G."/>
            <person name="Floudas D."/>
            <person name="Copeland A."/>
            <person name="Barry K.W."/>
            <person name="Cichocki N."/>
            <person name="Veneault-Fourrey C."/>
            <person name="LaButti K."/>
            <person name="Lindquist E.A."/>
            <person name="Lipzen A."/>
            <person name="Lundell T."/>
            <person name="Morin E."/>
            <person name="Murat C."/>
            <person name="Riley R."/>
            <person name="Ohm R."/>
            <person name="Sun H."/>
            <person name="Tunlid A."/>
            <person name="Henrissat B."/>
            <person name="Grigoriev I.V."/>
            <person name="Hibbett D.S."/>
            <person name="Martin F."/>
        </authorList>
    </citation>
    <scope>NUCLEOTIDE SEQUENCE [LARGE SCALE GENOMIC DNA]</scope>
    <source>
        <strain evidence="2">Foug A</strain>
    </source>
</reference>
<reference evidence="1 2" key="1">
    <citation type="submission" date="2014-04" db="EMBL/GenBank/DDBJ databases">
        <authorList>
            <consortium name="DOE Joint Genome Institute"/>
            <person name="Kuo A."/>
            <person name="Kohler A."/>
            <person name="Nagy L.G."/>
            <person name="Floudas D."/>
            <person name="Copeland A."/>
            <person name="Barry K.W."/>
            <person name="Cichocki N."/>
            <person name="Veneault-Fourrey C."/>
            <person name="LaButti K."/>
            <person name="Lindquist E.A."/>
            <person name="Lipzen A."/>
            <person name="Lundell T."/>
            <person name="Morin E."/>
            <person name="Murat C."/>
            <person name="Sun H."/>
            <person name="Tunlid A."/>
            <person name="Henrissat B."/>
            <person name="Grigoriev I.V."/>
            <person name="Hibbett D.S."/>
            <person name="Martin F."/>
            <person name="Nordberg H.P."/>
            <person name="Cantor M.N."/>
            <person name="Hua S.X."/>
        </authorList>
    </citation>
    <scope>NUCLEOTIDE SEQUENCE [LARGE SCALE GENOMIC DNA]</scope>
    <source>
        <strain evidence="1 2">Foug A</strain>
    </source>
</reference>
<organism evidence="1 2">
    <name type="scientific">Scleroderma citrinum Foug A</name>
    <dbReference type="NCBI Taxonomy" id="1036808"/>
    <lineage>
        <taxon>Eukaryota</taxon>
        <taxon>Fungi</taxon>
        <taxon>Dikarya</taxon>
        <taxon>Basidiomycota</taxon>
        <taxon>Agaricomycotina</taxon>
        <taxon>Agaricomycetes</taxon>
        <taxon>Agaricomycetidae</taxon>
        <taxon>Boletales</taxon>
        <taxon>Sclerodermatineae</taxon>
        <taxon>Sclerodermataceae</taxon>
        <taxon>Scleroderma</taxon>
    </lineage>
</organism>
<protein>
    <submittedName>
        <fullName evidence="1">Uncharacterized protein</fullName>
    </submittedName>
</protein>
<dbReference type="STRING" id="1036808.A0A0C3CQ48"/>
<feature type="non-terminal residue" evidence="1">
    <location>
        <position position="82"/>
    </location>
</feature>
<gene>
    <name evidence="1" type="ORF">SCLCIDRAFT_100235</name>
</gene>
<dbReference type="AlphaFoldDB" id="A0A0C3CQ48"/>
<dbReference type="HOGENOM" id="CLU_006344_6_3_1"/>
<dbReference type="InParanoid" id="A0A0C3CQ48"/>
<name>A0A0C3CQ48_9AGAM</name>
<accession>A0A0C3CQ48</accession>
<evidence type="ECO:0000313" key="2">
    <source>
        <dbReference type="Proteomes" id="UP000053989"/>
    </source>
</evidence>
<dbReference type="EMBL" id="KN822350">
    <property type="protein sequence ID" value="KIM50685.1"/>
    <property type="molecule type" value="Genomic_DNA"/>
</dbReference>